<name>A0A2A4FV53_9SPHN</name>
<dbReference type="AlphaFoldDB" id="A0A2A4FV53"/>
<dbReference type="Pfam" id="PF03060">
    <property type="entry name" value="NMO"/>
    <property type="match status" value="2"/>
</dbReference>
<proteinExistence type="predicted"/>
<dbReference type="OrthoDB" id="9778912at2"/>
<evidence type="ECO:0000256" key="1">
    <source>
        <dbReference type="ARBA" id="ARBA00022630"/>
    </source>
</evidence>
<evidence type="ECO:0000256" key="3">
    <source>
        <dbReference type="ARBA" id="ARBA00023002"/>
    </source>
</evidence>
<sequence length="320" mass="33979">MRNRLTELLGIRYPIVQAPMSWIARSRLASAVSNAGGLGIIETSSGRLDEVREEVRKMKSLTDRPWGMNIAQAFVRDPDIVSFVVDQGVRFVTTSAGDPGKYCDALKSRGLTVFHVVPSLAAAEKAVAAGVDGLVVEGAEGGGFKSSREVFTMVLLPLVASRVNVPIIAAGGIADGRSMAAAFALGAEGVQMGTRMVAASESPVHQNWKNAIVNARETDTVFLNRHGTGPALRALRTGKTTQYEVEPPGNIMSEFDHAHKLYFGGDMEASIAVTGQVMGRIDSVKPVAEILQDTMIEFETVITGLAQRNGLGPDPLCASG</sequence>
<dbReference type="PANTHER" id="PTHR32332">
    <property type="entry name" value="2-NITROPROPANE DIOXYGENASE"/>
    <property type="match status" value="1"/>
</dbReference>
<gene>
    <name evidence="4" type="ORF">COO09_15865</name>
</gene>
<dbReference type="PANTHER" id="PTHR32332:SF20">
    <property type="entry name" value="2-NITROPROPANE DIOXYGENASE-LIKE PROTEIN"/>
    <property type="match status" value="1"/>
</dbReference>
<dbReference type="RefSeq" id="WP_066964867.1">
    <property type="nucleotide sequence ID" value="NZ_NWUF01000016.1"/>
</dbReference>
<dbReference type="InterPro" id="IPR013785">
    <property type="entry name" value="Aldolase_TIM"/>
</dbReference>
<protein>
    <submittedName>
        <fullName evidence="4">Nitronate monooxygenase</fullName>
    </submittedName>
</protein>
<accession>A0A2A4FV53</accession>
<organism evidence="4 5">
    <name type="scientific">Rhizorhabdus dicambivorans</name>
    <dbReference type="NCBI Taxonomy" id="1850238"/>
    <lineage>
        <taxon>Bacteria</taxon>
        <taxon>Pseudomonadati</taxon>
        <taxon>Pseudomonadota</taxon>
        <taxon>Alphaproteobacteria</taxon>
        <taxon>Sphingomonadales</taxon>
        <taxon>Sphingomonadaceae</taxon>
        <taxon>Rhizorhabdus</taxon>
    </lineage>
</organism>
<dbReference type="Gene3D" id="3.20.20.70">
    <property type="entry name" value="Aldolase class I"/>
    <property type="match status" value="1"/>
</dbReference>
<reference evidence="4 5" key="1">
    <citation type="submission" date="2017-09" db="EMBL/GenBank/DDBJ databases">
        <title>The Catabolism of 3,6-Dichlorosalicylic acid is Initiated by the Cytochrome P450 Monooxygenase DsmABC in Rhizorhabdus dicambivorans Ndbn-20.</title>
        <authorList>
            <person name="Na L."/>
        </authorList>
    </citation>
    <scope>NUCLEOTIDE SEQUENCE [LARGE SCALE GENOMIC DNA]</scope>
    <source>
        <strain evidence="4 5">Ndbn-20m</strain>
    </source>
</reference>
<dbReference type="EMBL" id="NWUF01000016">
    <property type="protein sequence ID" value="PCE41328.1"/>
    <property type="molecule type" value="Genomic_DNA"/>
</dbReference>
<dbReference type="CDD" id="cd04730">
    <property type="entry name" value="NPD_like"/>
    <property type="match status" value="1"/>
</dbReference>
<keyword evidence="2" id="KW-0288">FMN</keyword>
<keyword evidence="5" id="KW-1185">Reference proteome</keyword>
<dbReference type="InterPro" id="IPR004136">
    <property type="entry name" value="NMO"/>
</dbReference>
<dbReference type="KEGG" id="rdi:CMV14_10215"/>
<keyword evidence="1" id="KW-0285">Flavoprotein</keyword>
<dbReference type="Proteomes" id="UP000218934">
    <property type="component" value="Unassembled WGS sequence"/>
</dbReference>
<dbReference type="SUPFAM" id="SSF51412">
    <property type="entry name" value="Inosine monophosphate dehydrogenase (IMPDH)"/>
    <property type="match status" value="1"/>
</dbReference>
<dbReference type="GO" id="GO:0018580">
    <property type="term" value="F:nitronate monooxygenase activity"/>
    <property type="evidence" value="ECO:0007669"/>
    <property type="project" value="InterPro"/>
</dbReference>
<evidence type="ECO:0000256" key="2">
    <source>
        <dbReference type="ARBA" id="ARBA00022643"/>
    </source>
</evidence>
<keyword evidence="3" id="KW-0560">Oxidoreductase</keyword>
<keyword evidence="4" id="KW-0503">Monooxygenase</keyword>
<evidence type="ECO:0000313" key="5">
    <source>
        <dbReference type="Proteomes" id="UP000218934"/>
    </source>
</evidence>
<evidence type="ECO:0000313" key="4">
    <source>
        <dbReference type="EMBL" id="PCE41328.1"/>
    </source>
</evidence>
<comment type="caution">
    <text evidence="4">The sequence shown here is derived from an EMBL/GenBank/DDBJ whole genome shotgun (WGS) entry which is preliminary data.</text>
</comment>